<feature type="region of interest" description="Disordered" evidence="1">
    <location>
        <begin position="106"/>
        <end position="220"/>
    </location>
</feature>
<feature type="compositionally biased region" description="Polar residues" evidence="1">
    <location>
        <begin position="163"/>
        <end position="172"/>
    </location>
</feature>
<evidence type="ECO:0000313" key="2">
    <source>
        <dbReference type="EMBL" id="MFI2232062.1"/>
    </source>
</evidence>
<dbReference type="InterPro" id="IPR036894">
    <property type="entry name" value="YbaB-like_sf"/>
</dbReference>
<dbReference type="Proteomes" id="UP001611494">
    <property type="component" value="Unassembled WGS sequence"/>
</dbReference>
<dbReference type="Pfam" id="PF02575">
    <property type="entry name" value="YbaB_DNA_bd"/>
    <property type="match status" value="1"/>
</dbReference>
<evidence type="ECO:0000256" key="1">
    <source>
        <dbReference type="SAM" id="MobiDB-lite"/>
    </source>
</evidence>
<reference evidence="2 3" key="1">
    <citation type="submission" date="2024-10" db="EMBL/GenBank/DDBJ databases">
        <title>The Natural Products Discovery Center: Release of the First 8490 Sequenced Strains for Exploring Actinobacteria Biosynthetic Diversity.</title>
        <authorList>
            <person name="Kalkreuter E."/>
            <person name="Kautsar S.A."/>
            <person name="Yang D."/>
            <person name="Bader C.D."/>
            <person name="Teijaro C.N."/>
            <person name="Fluegel L."/>
            <person name="Davis C.M."/>
            <person name="Simpson J.R."/>
            <person name="Lauterbach L."/>
            <person name="Steele A.D."/>
            <person name="Gui C."/>
            <person name="Meng S."/>
            <person name="Li G."/>
            <person name="Viehrig K."/>
            <person name="Ye F."/>
            <person name="Su P."/>
            <person name="Kiefer A.F."/>
            <person name="Nichols A."/>
            <person name="Cepeda A.J."/>
            <person name="Yan W."/>
            <person name="Fan B."/>
            <person name="Jiang Y."/>
            <person name="Adhikari A."/>
            <person name="Zheng C.-J."/>
            <person name="Schuster L."/>
            <person name="Cowan T.M."/>
            <person name="Smanski M.J."/>
            <person name="Chevrette M.G."/>
            <person name="De Carvalho L.P.S."/>
            <person name="Shen B."/>
        </authorList>
    </citation>
    <scope>NUCLEOTIDE SEQUENCE [LARGE SCALE GENOMIC DNA]</scope>
    <source>
        <strain evidence="2 3">NPDC019377</strain>
    </source>
</reference>
<dbReference type="SUPFAM" id="SSF82607">
    <property type="entry name" value="YbaB-like"/>
    <property type="match status" value="1"/>
</dbReference>
<dbReference type="RefSeq" id="WP_397063558.1">
    <property type="nucleotide sequence ID" value="NZ_JBIRYL010000005.1"/>
</dbReference>
<comment type="caution">
    <text evidence="2">The sequence shown here is derived from an EMBL/GenBank/DDBJ whole genome shotgun (WGS) entry which is preliminary data.</text>
</comment>
<evidence type="ECO:0000313" key="3">
    <source>
        <dbReference type="Proteomes" id="UP001611494"/>
    </source>
</evidence>
<feature type="compositionally biased region" description="Low complexity" evidence="1">
    <location>
        <begin position="127"/>
        <end position="138"/>
    </location>
</feature>
<dbReference type="EMBL" id="JBIRYL010000005">
    <property type="protein sequence ID" value="MFI2232062.1"/>
    <property type="molecule type" value="Genomic_DNA"/>
</dbReference>
<dbReference type="Gene3D" id="3.30.1310.10">
    <property type="entry name" value="Nucleoid-associated protein YbaB-like domain"/>
    <property type="match status" value="1"/>
</dbReference>
<protein>
    <submittedName>
        <fullName evidence="2">YbaB/EbfC family nucleoid-associated protein</fullName>
    </submittedName>
</protein>
<keyword evidence="3" id="KW-1185">Reference proteome</keyword>
<gene>
    <name evidence="2" type="ORF">ACH49Z_19640</name>
</gene>
<dbReference type="InterPro" id="IPR004401">
    <property type="entry name" value="YbaB/EbfC"/>
</dbReference>
<organism evidence="2 3">
    <name type="scientific">Nocardia testacea</name>
    <dbReference type="NCBI Taxonomy" id="248551"/>
    <lineage>
        <taxon>Bacteria</taxon>
        <taxon>Bacillati</taxon>
        <taxon>Actinomycetota</taxon>
        <taxon>Actinomycetes</taxon>
        <taxon>Mycobacteriales</taxon>
        <taxon>Nocardiaceae</taxon>
        <taxon>Nocardia</taxon>
    </lineage>
</organism>
<accession>A0ABW7VZR7</accession>
<sequence>MAAEMDLDRAIAGFAQMAADAERRAQRFAELQERMTALTATESGAGGRVSVTVDSSGVPTAIDLAPGVREMDSRRLSAEILSCMRRAQGKLGPGVAGLVRDVVGDDPAGAALVDGFNRRFPDPDPDPSSTAAPASTSPQTVRSPAADVGRSSSPHHPVPPTWGSESPQQSTEPDSARDRPAPPAWGSTAPAPRKPVRDQIVTPDEPDEEDEYYRRKTWLE</sequence>
<proteinExistence type="predicted"/>
<name>A0ABW7VZR7_9NOCA</name>